<accession>A0A8S5RP08</accession>
<organism evidence="2">
    <name type="scientific">virus sp. ctrcb4</name>
    <dbReference type="NCBI Taxonomy" id="2825824"/>
    <lineage>
        <taxon>Viruses</taxon>
    </lineage>
</organism>
<keyword evidence="1" id="KW-0812">Transmembrane</keyword>
<evidence type="ECO:0000313" key="2">
    <source>
        <dbReference type="EMBL" id="DAE33080.1"/>
    </source>
</evidence>
<proteinExistence type="predicted"/>
<keyword evidence="1" id="KW-1133">Transmembrane helix</keyword>
<name>A0A8S5RP08_9VIRU</name>
<evidence type="ECO:0000256" key="1">
    <source>
        <dbReference type="SAM" id="Phobius"/>
    </source>
</evidence>
<reference evidence="2" key="1">
    <citation type="journal article" date="2021" name="Proc. Natl. Acad. Sci. U.S.A.">
        <title>A Catalog of Tens of Thousands of Viruses from Human Metagenomes Reveals Hidden Associations with Chronic Diseases.</title>
        <authorList>
            <person name="Tisza M.J."/>
            <person name="Buck C.B."/>
        </authorList>
    </citation>
    <scope>NUCLEOTIDE SEQUENCE</scope>
    <source>
        <strain evidence="2">Ctrcb4</strain>
    </source>
</reference>
<feature type="transmembrane region" description="Helical" evidence="1">
    <location>
        <begin position="12"/>
        <end position="30"/>
    </location>
</feature>
<sequence>MSMYQSDIGMYQSDITCCITILIIIYTNYIK</sequence>
<protein>
    <submittedName>
        <fullName evidence="2">Uncharacterized protein</fullName>
    </submittedName>
</protein>
<keyword evidence="1" id="KW-0472">Membrane</keyword>
<dbReference type="EMBL" id="BK059132">
    <property type="protein sequence ID" value="DAE33080.1"/>
    <property type="molecule type" value="Genomic_DNA"/>
</dbReference>